<evidence type="ECO:0000313" key="2">
    <source>
        <dbReference type="Proteomes" id="UP000679779"/>
    </source>
</evidence>
<organism evidence="1 2">
    <name type="scientific">Paenibacillus albilobatus</name>
    <dbReference type="NCBI Taxonomy" id="2716884"/>
    <lineage>
        <taxon>Bacteria</taxon>
        <taxon>Bacillati</taxon>
        <taxon>Bacillota</taxon>
        <taxon>Bacilli</taxon>
        <taxon>Bacillales</taxon>
        <taxon>Paenibacillaceae</taxon>
        <taxon>Paenibacillus</taxon>
    </lineage>
</organism>
<dbReference type="Proteomes" id="UP000679779">
    <property type="component" value="Unassembled WGS sequence"/>
</dbReference>
<proteinExistence type="predicted"/>
<accession>A0A919XGU1</accession>
<name>A0A919XGU1_9BACL</name>
<gene>
    <name evidence="1" type="ORF">J2TS6_35000</name>
</gene>
<protein>
    <submittedName>
        <fullName evidence="1">Uncharacterized protein</fullName>
    </submittedName>
</protein>
<reference evidence="1" key="1">
    <citation type="submission" date="2021-03" db="EMBL/GenBank/DDBJ databases">
        <title>Antimicrobial resistance genes in bacteria isolated from Japanese honey, and their potential for conferring macrolide and lincosamide resistance in the American foulbrood pathogen Paenibacillus larvae.</title>
        <authorList>
            <person name="Okamoto M."/>
            <person name="Kumagai M."/>
            <person name="Kanamori H."/>
            <person name="Takamatsu D."/>
        </authorList>
    </citation>
    <scope>NUCLEOTIDE SEQUENCE</scope>
    <source>
        <strain evidence="1">J2TS6</strain>
    </source>
</reference>
<evidence type="ECO:0000313" key="1">
    <source>
        <dbReference type="EMBL" id="GIO32359.1"/>
    </source>
</evidence>
<comment type="caution">
    <text evidence="1">The sequence shown here is derived from an EMBL/GenBank/DDBJ whole genome shotgun (WGS) entry which is preliminary data.</text>
</comment>
<dbReference type="AlphaFoldDB" id="A0A919XGU1"/>
<keyword evidence="2" id="KW-1185">Reference proteome</keyword>
<dbReference type="EMBL" id="BORQ01000004">
    <property type="protein sequence ID" value="GIO32359.1"/>
    <property type="molecule type" value="Genomic_DNA"/>
</dbReference>
<sequence length="89" mass="9984">MRKLAAAQPAEFQVWVFTRADLAKFIIIDIVFSSALYAGLRRVNGHDTIAILGSSVGTHLCKYLQNRGLLPKLRPGKPVRQLPWRLTPD</sequence>
<dbReference type="RefSeq" id="WP_212958056.1">
    <property type="nucleotide sequence ID" value="NZ_BORQ01000004.1"/>
</dbReference>